<comment type="caution">
    <text evidence="1">The sequence shown here is derived from an EMBL/GenBank/DDBJ whole genome shotgun (WGS) entry which is preliminary data.</text>
</comment>
<proteinExistence type="predicted"/>
<evidence type="ECO:0000313" key="2">
    <source>
        <dbReference type="Proteomes" id="UP001139981"/>
    </source>
</evidence>
<organism evidence="1 2">
    <name type="scientific">Coemansia aciculifera</name>
    <dbReference type="NCBI Taxonomy" id="417176"/>
    <lineage>
        <taxon>Eukaryota</taxon>
        <taxon>Fungi</taxon>
        <taxon>Fungi incertae sedis</taxon>
        <taxon>Zoopagomycota</taxon>
        <taxon>Kickxellomycotina</taxon>
        <taxon>Kickxellomycetes</taxon>
        <taxon>Kickxellales</taxon>
        <taxon>Kickxellaceae</taxon>
        <taxon>Coemansia</taxon>
    </lineage>
</organism>
<name>A0ACC1M3B3_9FUNG</name>
<dbReference type="Proteomes" id="UP001139981">
    <property type="component" value="Unassembled WGS sequence"/>
</dbReference>
<feature type="non-terminal residue" evidence="1">
    <location>
        <position position="77"/>
    </location>
</feature>
<dbReference type="EMBL" id="JANBVB010000644">
    <property type="protein sequence ID" value="KAJ2892859.1"/>
    <property type="molecule type" value="Genomic_DNA"/>
</dbReference>
<evidence type="ECO:0000313" key="1">
    <source>
        <dbReference type="EMBL" id="KAJ2892859.1"/>
    </source>
</evidence>
<reference evidence="1" key="1">
    <citation type="submission" date="2022-07" db="EMBL/GenBank/DDBJ databases">
        <title>Phylogenomic reconstructions and comparative analyses of Kickxellomycotina fungi.</title>
        <authorList>
            <person name="Reynolds N.K."/>
            <person name="Stajich J.E."/>
            <person name="Barry K."/>
            <person name="Grigoriev I.V."/>
            <person name="Crous P."/>
            <person name="Smith M.E."/>
        </authorList>
    </citation>
    <scope>NUCLEOTIDE SEQUENCE</scope>
    <source>
        <strain evidence="1">CBS 190363</strain>
    </source>
</reference>
<accession>A0ACC1M3B3</accession>
<gene>
    <name evidence="1" type="ORF">IWW38_003058</name>
</gene>
<keyword evidence="2" id="KW-1185">Reference proteome</keyword>
<protein>
    <submittedName>
        <fullName evidence="1">Uncharacterized protein</fullName>
    </submittedName>
</protein>
<sequence>MDQYIYVLIFARPYQAPEGVESTGLDDKVANIYSAIADEEIEDVCGYSEVFKLGKFAIGTKVSDIKMKITTQWKWDY</sequence>